<sequence length="122" mass="13845">MDYLGYVAKRTAFFHRELRSDFGDFIRAAASMAVGVVLGWIVGLLALGIYQLALFLGAKPNDLPEPSDENIDADLQEGLLTVDPRERRDDRWLEAYWEAQYQQRRVQLRQQAAARNQSAAST</sequence>
<dbReference type="Proteomes" id="UP000001819">
    <property type="component" value="Chromosome 4"/>
</dbReference>
<keyword evidence="1" id="KW-1133">Transmembrane helix</keyword>
<protein>
    <submittedName>
        <fullName evidence="3">Uncharacterized protein</fullName>
    </submittedName>
</protein>
<dbReference type="RefSeq" id="XP_002133359.2">
    <property type="nucleotide sequence ID" value="XM_002133323.3"/>
</dbReference>
<evidence type="ECO:0000313" key="3">
    <source>
        <dbReference type="RefSeq" id="XP_002133359.2"/>
    </source>
</evidence>
<evidence type="ECO:0000313" key="2">
    <source>
        <dbReference type="Proteomes" id="UP000001819"/>
    </source>
</evidence>
<keyword evidence="1" id="KW-0812">Transmembrane</keyword>
<reference evidence="3" key="1">
    <citation type="submission" date="2025-08" db="UniProtKB">
        <authorList>
            <consortium name="RefSeq"/>
        </authorList>
    </citation>
    <scope>IDENTIFICATION</scope>
    <source>
        <strain evidence="3">MV-25-SWS-2005</strain>
        <tissue evidence="3">Whole body</tissue>
    </source>
</reference>
<feature type="transmembrane region" description="Helical" evidence="1">
    <location>
        <begin position="25"/>
        <end position="50"/>
    </location>
</feature>
<keyword evidence="1" id="KW-0472">Membrane</keyword>
<proteinExistence type="predicted"/>
<organism evidence="2 3">
    <name type="scientific">Drosophila pseudoobscura pseudoobscura</name>
    <name type="common">Fruit fly</name>
    <dbReference type="NCBI Taxonomy" id="46245"/>
    <lineage>
        <taxon>Eukaryota</taxon>
        <taxon>Metazoa</taxon>
        <taxon>Ecdysozoa</taxon>
        <taxon>Arthropoda</taxon>
        <taxon>Hexapoda</taxon>
        <taxon>Insecta</taxon>
        <taxon>Pterygota</taxon>
        <taxon>Neoptera</taxon>
        <taxon>Endopterygota</taxon>
        <taxon>Diptera</taxon>
        <taxon>Brachycera</taxon>
        <taxon>Muscomorpha</taxon>
        <taxon>Ephydroidea</taxon>
        <taxon>Drosophilidae</taxon>
        <taxon>Drosophila</taxon>
        <taxon>Sophophora</taxon>
    </lineage>
</organism>
<dbReference type="KEGG" id="dpo:6902425"/>
<dbReference type="AlphaFoldDB" id="A0A6I8UYD5"/>
<evidence type="ECO:0000256" key="1">
    <source>
        <dbReference type="SAM" id="Phobius"/>
    </source>
</evidence>
<name>A0A6I8UYD5_DROPS</name>
<gene>
    <name evidence="3" type="primary">LOC6902425</name>
</gene>
<keyword evidence="2" id="KW-1185">Reference proteome</keyword>
<dbReference type="InParanoid" id="A0A6I8UYD5"/>
<accession>A0A6I8UYD5</accession>